<proteinExistence type="predicted"/>
<sequence>MEKNSITVEGITFTDPEEVRKALHEAENIKYVKEKLDMDNPRMVQEMYRKLTEEQVFETPVGKMYLKQLRDYLTRVQENSKNGLESVSAPERKQVQKAVQVRKENSAPLSGEEEMAEWYEESLEQEKQKRRAAELKQRRTEERLKSSRGMLRFSIAVNFFLLLVAIGMIVITLLDNSPNIINYENKIINQYTEWEQELNEREQRVKEREQELDL</sequence>
<reference evidence="1" key="1">
    <citation type="submission" date="2019-04" db="EMBL/GenBank/DDBJ databases">
        <title>Microbes associate with the intestines of laboratory mice.</title>
        <authorList>
            <person name="Navarre W."/>
            <person name="Wong E."/>
            <person name="Huang K."/>
            <person name="Tropini C."/>
            <person name="Ng K."/>
            <person name="Yu B."/>
        </authorList>
    </citation>
    <scope>NUCLEOTIDE SEQUENCE</scope>
    <source>
        <strain evidence="1">NM01_1-7b</strain>
    </source>
</reference>
<gene>
    <name evidence="1" type="ORF">E5329_00130</name>
</gene>
<evidence type="ECO:0000313" key="2">
    <source>
        <dbReference type="Proteomes" id="UP000304953"/>
    </source>
</evidence>
<protein>
    <submittedName>
        <fullName evidence="1">Uncharacterized protein</fullName>
    </submittedName>
</protein>
<comment type="caution">
    <text evidence="1">The sequence shown here is derived from an EMBL/GenBank/DDBJ whole genome shotgun (WGS) entry which is preliminary data.</text>
</comment>
<dbReference type="Proteomes" id="UP000304953">
    <property type="component" value="Unassembled WGS sequence"/>
</dbReference>
<evidence type="ECO:0000313" key="1">
    <source>
        <dbReference type="EMBL" id="TGY98232.1"/>
    </source>
</evidence>
<organism evidence="1 2">
    <name type="scientific">Petralouisia muris</name>
    <dbReference type="NCBI Taxonomy" id="3032872"/>
    <lineage>
        <taxon>Bacteria</taxon>
        <taxon>Bacillati</taxon>
        <taxon>Bacillota</taxon>
        <taxon>Clostridia</taxon>
        <taxon>Lachnospirales</taxon>
        <taxon>Lachnospiraceae</taxon>
        <taxon>Petralouisia</taxon>
    </lineage>
</organism>
<keyword evidence="2" id="KW-1185">Reference proteome</keyword>
<name>A0AC61S1P6_9FIRM</name>
<dbReference type="EMBL" id="SRYA01000001">
    <property type="protein sequence ID" value="TGY98232.1"/>
    <property type="molecule type" value="Genomic_DNA"/>
</dbReference>
<accession>A0AC61S1P6</accession>